<reference evidence="2 3" key="1">
    <citation type="journal article" date="2017" name="Nat. Commun.">
        <title>Genome assembly with in vitro proximity ligation data and whole-genome triplication in lettuce.</title>
        <authorList>
            <person name="Reyes-Chin-Wo S."/>
            <person name="Wang Z."/>
            <person name="Yang X."/>
            <person name="Kozik A."/>
            <person name="Arikit S."/>
            <person name="Song C."/>
            <person name="Xia L."/>
            <person name="Froenicke L."/>
            <person name="Lavelle D.O."/>
            <person name="Truco M.J."/>
            <person name="Xia R."/>
            <person name="Zhu S."/>
            <person name="Xu C."/>
            <person name="Xu H."/>
            <person name="Xu X."/>
            <person name="Cox K."/>
            <person name="Korf I."/>
            <person name="Meyers B.C."/>
            <person name="Michelmore R.W."/>
        </authorList>
    </citation>
    <scope>NUCLEOTIDE SEQUENCE [LARGE SCALE GENOMIC DNA]</scope>
    <source>
        <strain evidence="3">cv. Salinas</strain>
        <tissue evidence="2">Seedlings</tissue>
    </source>
</reference>
<name>A0A9R1W6V6_LACSA</name>
<comment type="caution">
    <text evidence="2">The sequence shown here is derived from an EMBL/GenBank/DDBJ whole genome shotgun (WGS) entry which is preliminary data.</text>
</comment>
<evidence type="ECO:0000313" key="3">
    <source>
        <dbReference type="Proteomes" id="UP000235145"/>
    </source>
</evidence>
<dbReference type="Proteomes" id="UP000235145">
    <property type="component" value="Unassembled WGS sequence"/>
</dbReference>
<evidence type="ECO:0000256" key="1">
    <source>
        <dbReference type="SAM" id="MobiDB-lite"/>
    </source>
</evidence>
<sequence>MQSILACKQHEVGSEHKFNTLVLAIMEGGVKRKRPSHHNVKGKGKGIFGSPNPNPKKDVSDIPPMNEPIDTICYYYHEMGH</sequence>
<gene>
    <name evidence="2" type="ORF">LSAT_V11C300109270</name>
</gene>
<organism evidence="2 3">
    <name type="scientific">Lactuca sativa</name>
    <name type="common">Garden lettuce</name>
    <dbReference type="NCBI Taxonomy" id="4236"/>
    <lineage>
        <taxon>Eukaryota</taxon>
        <taxon>Viridiplantae</taxon>
        <taxon>Streptophyta</taxon>
        <taxon>Embryophyta</taxon>
        <taxon>Tracheophyta</taxon>
        <taxon>Spermatophyta</taxon>
        <taxon>Magnoliopsida</taxon>
        <taxon>eudicotyledons</taxon>
        <taxon>Gunneridae</taxon>
        <taxon>Pentapetalae</taxon>
        <taxon>asterids</taxon>
        <taxon>campanulids</taxon>
        <taxon>Asterales</taxon>
        <taxon>Asteraceae</taxon>
        <taxon>Cichorioideae</taxon>
        <taxon>Cichorieae</taxon>
        <taxon>Lactucinae</taxon>
        <taxon>Lactuca</taxon>
    </lineage>
</organism>
<dbReference type="EMBL" id="NBSK02000003">
    <property type="protein sequence ID" value="KAJ0217407.1"/>
    <property type="molecule type" value="Genomic_DNA"/>
</dbReference>
<dbReference type="AlphaFoldDB" id="A0A9R1W6V6"/>
<accession>A0A9R1W6V6</accession>
<feature type="compositionally biased region" description="Basic residues" evidence="1">
    <location>
        <begin position="32"/>
        <end position="44"/>
    </location>
</feature>
<feature type="region of interest" description="Disordered" evidence="1">
    <location>
        <begin position="32"/>
        <end position="65"/>
    </location>
</feature>
<protein>
    <submittedName>
        <fullName evidence="2">Uncharacterized protein</fullName>
    </submittedName>
</protein>
<keyword evidence="3" id="KW-1185">Reference proteome</keyword>
<evidence type="ECO:0000313" key="2">
    <source>
        <dbReference type="EMBL" id="KAJ0217407.1"/>
    </source>
</evidence>
<proteinExistence type="predicted"/>